<reference evidence="1 2" key="1">
    <citation type="journal article" date="2020" name="Pathogens">
        <title>First Whole Genome Sequence of Anaplasma platys, an Obligate Intracellular Rickettsial Pathogen of Dogs.</title>
        <authorList>
            <person name="Llanes A."/>
            <person name="Rajeev S."/>
        </authorList>
    </citation>
    <scope>NUCLEOTIDE SEQUENCE [LARGE SCALE GENOMIC DNA]</scope>
    <source>
        <strain evidence="1 2">S3</strain>
    </source>
</reference>
<evidence type="ECO:0000313" key="1">
    <source>
        <dbReference type="EMBL" id="QJC27560.1"/>
    </source>
</evidence>
<sequence length="54" mass="6239">MLLWNIRKNRVSFYGCNVTIVAIVVNSVQKRSIYYSNCSSLNCFFVGKFLVVFP</sequence>
<gene>
    <name evidence="1" type="ORF">ANPL_02505</name>
</gene>
<name>A0A858PYB8_9RICK</name>
<organism evidence="1 2">
    <name type="scientific">Anaplasma platys</name>
    <dbReference type="NCBI Taxonomy" id="949"/>
    <lineage>
        <taxon>Bacteria</taxon>
        <taxon>Pseudomonadati</taxon>
        <taxon>Pseudomonadota</taxon>
        <taxon>Alphaproteobacteria</taxon>
        <taxon>Rickettsiales</taxon>
        <taxon>Anaplasmataceae</taxon>
        <taxon>Anaplasma</taxon>
    </lineage>
</organism>
<dbReference type="Proteomes" id="UP000500930">
    <property type="component" value="Chromosome"/>
</dbReference>
<accession>A0A858PYB8</accession>
<protein>
    <submittedName>
        <fullName evidence="1">Uncharacterized protein</fullName>
    </submittedName>
</protein>
<dbReference type="KEGG" id="aplt:ANPL_02505"/>
<dbReference type="EMBL" id="CP046391">
    <property type="protein sequence ID" value="QJC27560.1"/>
    <property type="molecule type" value="Genomic_DNA"/>
</dbReference>
<evidence type="ECO:0000313" key="2">
    <source>
        <dbReference type="Proteomes" id="UP000500930"/>
    </source>
</evidence>
<proteinExistence type="predicted"/>
<keyword evidence="2" id="KW-1185">Reference proteome</keyword>
<dbReference type="AlphaFoldDB" id="A0A858PYB8"/>